<organism evidence="2 3">
    <name type="scientific">Mucilaginibacter oryzae</name>
    <dbReference type="NCBI Taxonomy" id="468058"/>
    <lineage>
        <taxon>Bacteria</taxon>
        <taxon>Pseudomonadati</taxon>
        <taxon>Bacteroidota</taxon>
        <taxon>Sphingobacteriia</taxon>
        <taxon>Sphingobacteriales</taxon>
        <taxon>Sphingobacteriaceae</taxon>
        <taxon>Mucilaginibacter</taxon>
    </lineage>
</organism>
<name>A0A316H067_9SPHI</name>
<dbReference type="SUPFAM" id="SSF51206">
    <property type="entry name" value="cAMP-binding domain-like"/>
    <property type="match status" value="1"/>
</dbReference>
<dbReference type="InterPro" id="IPR000595">
    <property type="entry name" value="cNMP-bd_dom"/>
</dbReference>
<dbReference type="Proteomes" id="UP000245678">
    <property type="component" value="Unassembled WGS sequence"/>
</dbReference>
<dbReference type="EMBL" id="QGHA01000012">
    <property type="protein sequence ID" value="PWK72507.1"/>
    <property type="molecule type" value="Genomic_DNA"/>
</dbReference>
<gene>
    <name evidence="2" type="ORF">LX99_04364</name>
</gene>
<protein>
    <submittedName>
        <fullName evidence="2">CRP-like cAMP-binding protein</fullName>
    </submittedName>
</protein>
<accession>A0A316H067</accession>
<feature type="domain" description="Cyclic nucleotide-binding" evidence="1">
    <location>
        <begin position="17"/>
        <end position="116"/>
    </location>
</feature>
<comment type="caution">
    <text evidence="2">The sequence shown here is derived from an EMBL/GenBank/DDBJ whole genome shotgun (WGS) entry which is preliminary data.</text>
</comment>
<evidence type="ECO:0000313" key="2">
    <source>
        <dbReference type="EMBL" id="PWK72507.1"/>
    </source>
</evidence>
<evidence type="ECO:0000313" key="3">
    <source>
        <dbReference type="Proteomes" id="UP000245678"/>
    </source>
</evidence>
<dbReference type="InterPro" id="IPR014710">
    <property type="entry name" value="RmlC-like_jellyroll"/>
</dbReference>
<dbReference type="AlphaFoldDB" id="A0A316H067"/>
<dbReference type="RefSeq" id="WP_109609713.1">
    <property type="nucleotide sequence ID" value="NZ_QGHA01000012.1"/>
</dbReference>
<sequence>MLNPLFAYIEARSHTPLSDEDKSVLREALVYRRYKKKQFLLQEGDICKSLSFILKGATRQYWVDDKGNEHILTLSIENWWVGDRESYFKDTPSAYNIDAWEETEVLMLPKTYLERVSAIPAFREMRMHIDQNYSIAAQKRVLGSISHSAEKRFEELLKSYPEFMQRFPQHIIASYLGITKETLSRIKSQLVKK</sequence>
<dbReference type="InterPro" id="IPR018490">
    <property type="entry name" value="cNMP-bd_dom_sf"/>
</dbReference>
<dbReference type="PROSITE" id="PS50042">
    <property type="entry name" value="CNMP_BINDING_3"/>
    <property type="match status" value="1"/>
</dbReference>
<dbReference type="Gene3D" id="2.60.120.10">
    <property type="entry name" value="Jelly Rolls"/>
    <property type="match status" value="1"/>
</dbReference>
<reference evidence="2 3" key="1">
    <citation type="submission" date="2018-05" db="EMBL/GenBank/DDBJ databases">
        <title>Genomic Encyclopedia of Archaeal and Bacterial Type Strains, Phase II (KMG-II): from individual species to whole genera.</title>
        <authorList>
            <person name="Goeker M."/>
        </authorList>
    </citation>
    <scope>NUCLEOTIDE SEQUENCE [LARGE SCALE GENOMIC DNA]</scope>
    <source>
        <strain evidence="2 3">DSM 19975</strain>
    </source>
</reference>
<proteinExistence type="predicted"/>
<dbReference type="Pfam" id="PF00027">
    <property type="entry name" value="cNMP_binding"/>
    <property type="match status" value="1"/>
</dbReference>
<keyword evidence="3" id="KW-1185">Reference proteome</keyword>
<dbReference type="CDD" id="cd00038">
    <property type="entry name" value="CAP_ED"/>
    <property type="match status" value="1"/>
</dbReference>
<evidence type="ECO:0000259" key="1">
    <source>
        <dbReference type="PROSITE" id="PS50042"/>
    </source>
</evidence>